<dbReference type="Gene3D" id="3.30.200.20">
    <property type="entry name" value="Phosphorylase Kinase, domain 1"/>
    <property type="match status" value="1"/>
</dbReference>
<dbReference type="InterPro" id="IPR011009">
    <property type="entry name" value="Kinase-like_dom_sf"/>
</dbReference>
<protein>
    <submittedName>
        <fullName evidence="1">8907_t:CDS:1</fullName>
    </submittedName>
</protein>
<comment type="caution">
    <text evidence="1">The sequence shown here is derived from an EMBL/GenBank/DDBJ whole genome shotgun (WGS) entry which is preliminary data.</text>
</comment>
<name>A0A9N8VBH1_9GLOM</name>
<keyword evidence="2" id="KW-1185">Reference proteome</keyword>
<dbReference type="OrthoDB" id="2431740at2759"/>
<dbReference type="EMBL" id="CAJVPZ010000024">
    <property type="protein sequence ID" value="CAG8449841.1"/>
    <property type="molecule type" value="Genomic_DNA"/>
</dbReference>
<dbReference type="SUPFAM" id="SSF56112">
    <property type="entry name" value="Protein kinase-like (PK-like)"/>
    <property type="match status" value="1"/>
</dbReference>
<organism evidence="1 2">
    <name type="scientific">Racocetra fulgida</name>
    <dbReference type="NCBI Taxonomy" id="60492"/>
    <lineage>
        <taxon>Eukaryota</taxon>
        <taxon>Fungi</taxon>
        <taxon>Fungi incertae sedis</taxon>
        <taxon>Mucoromycota</taxon>
        <taxon>Glomeromycotina</taxon>
        <taxon>Glomeromycetes</taxon>
        <taxon>Diversisporales</taxon>
        <taxon>Gigasporaceae</taxon>
        <taxon>Racocetra</taxon>
    </lineage>
</organism>
<evidence type="ECO:0000313" key="2">
    <source>
        <dbReference type="Proteomes" id="UP000789396"/>
    </source>
</evidence>
<accession>A0A9N8VBH1</accession>
<dbReference type="AlphaFoldDB" id="A0A9N8VBH1"/>
<dbReference type="Proteomes" id="UP000789396">
    <property type="component" value="Unassembled WGS sequence"/>
</dbReference>
<gene>
    <name evidence="1" type="ORF">RFULGI_LOCUS172</name>
</gene>
<evidence type="ECO:0000313" key="1">
    <source>
        <dbReference type="EMBL" id="CAG8449841.1"/>
    </source>
</evidence>
<proteinExistence type="predicted"/>
<reference evidence="1" key="1">
    <citation type="submission" date="2021-06" db="EMBL/GenBank/DDBJ databases">
        <authorList>
            <person name="Kallberg Y."/>
            <person name="Tangrot J."/>
            <person name="Rosling A."/>
        </authorList>
    </citation>
    <scope>NUCLEOTIDE SEQUENCE</scope>
    <source>
        <strain evidence="1">IN212</strain>
    </source>
</reference>
<sequence length="130" mass="15425">MGTYLKQIDNEIYKLKTKNCFYEYDEFCDFRKIGESRFGMIVYKSKWRKRNFAVVHKSVEIDIIRNNKTEIDTIQGDKIKNTMQNIRAFQELITEIQQLQKVGFHDNIINFYGIAKGTTKGMYSKLFLAD</sequence>